<evidence type="ECO:0000259" key="2">
    <source>
        <dbReference type="Pfam" id="PF01478"/>
    </source>
</evidence>
<dbReference type="Gene3D" id="1.20.120.1220">
    <property type="match status" value="1"/>
</dbReference>
<dbReference type="GO" id="GO:0004190">
    <property type="term" value="F:aspartic-type endopeptidase activity"/>
    <property type="evidence" value="ECO:0007669"/>
    <property type="project" value="InterPro"/>
</dbReference>
<feature type="transmembrane region" description="Helical" evidence="1">
    <location>
        <begin position="12"/>
        <end position="30"/>
    </location>
</feature>
<dbReference type="EMBL" id="BMDI01000001">
    <property type="protein sequence ID" value="GGI18674.1"/>
    <property type="molecule type" value="Genomic_DNA"/>
</dbReference>
<keyword evidence="1" id="KW-0812">Transmembrane</keyword>
<proteinExistence type="predicted"/>
<dbReference type="Pfam" id="PF01478">
    <property type="entry name" value="Peptidase_A24"/>
    <property type="match status" value="1"/>
</dbReference>
<keyword evidence="1" id="KW-1133">Transmembrane helix</keyword>
<dbReference type="Proteomes" id="UP000642180">
    <property type="component" value="Unassembled WGS sequence"/>
</dbReference>
<keyword evidence="1" id="KW-0472">Membrane</keyword>
<dbReference type="AlphaFoldDB" id="A0A8J3AXR8"/>
<feature type="transmembrane region" description="Helical" evidence="1">
    <location>
        <begin position="110"/>
        <end position="127"/>
    </location>
</feature>
<dbReference type="GO" id="GO:0016020">
    <property type="term" value="C:membrane"/>
    <property type="evidence" value="ECO:0007669"/>
    <property type="project" value="InterPro"/>
</dbReference>
<accession>A0A8J3AXR8</accession>
<feature type="domain" description="Prepilin type IV endopeptidase peptidase" evidence="2">
    <location>
        <begin position="7"/>
        <end position="68"/>
    </location>
</feature>
<evidence type="ECO:0000313" key="3">
    <source>
        <dbReference type="EMBL" id="GGI18674.1"/>
    </source>
</evidence>
<organism evidence="3 4">
    <name type="scientific">Oxalicibacterium faecigallinarum</name>
    <dbReference type="NCBI Taxonomy" id="573741"/>
    <lineage>
        <taxon>Bacteria</taxon>
        <taxon>Pseudomonadati</taxon>
        <taxon>Pseudomonadota</taxon>
        <taxon>Betaproteobacteria</taxon>
        <taxon>Burkholderiales</taxon>
        <taxon>Oxalobacteraceae</taxon>
        <taxon>Oxalicibacterium</taxon>
    </lineage>
</organism>
<dbReference type="InterPro" id="IPR000045">
    <property type="entry name" value="Prepilin_IV_endopep_pep"/>
</dbReference>
<reference evidence="4" key="1">
    <citation type="journal article" date="2019" name="Int. J. Syst. Evol. Microbiol.">
        <title>The Global Catalogue of Microorganisms (GCM) 10K type strain sequencing project: providing services to taxonomists for standard genome sequencing and annotation.</title>
        <authorList>
            <consortium name="The Broad Institute Genomics Platform"/>
            <consortium name="The Broad Institute Genome Sequencing Center for Infectious Disease"/>
            <person name="Wu L."/>
            <person name="Ma J."/>
        </authorList>
    </citation>
    <scope>NUCLEOTIDE SEQUENCE [LARGE SCALE GENOMIC DNA]</scope>
    <source>
        <strain evidence="4">CCM 2767</strain>
    </source>
</reference>
<name>A0A8J3AXR8_9BURK</name>
<gene>
    <name evidence="3" type="ORF">GCM10008066_15260</name>
</gene>
<evidence type="ECO:0000256" key="1">
    <source>
        <dbReference type="SAM" id="Phobius"/>
    </source>
</evidence>
<comment type="caution">
    <text evidence="3">The sequence shown here is derived from an EMBL/GenBank/DDBJ whole genome shotgun (WGS) entry which is preliminary data.</text>
</comment>
<feature type="transmembrane region" description="Helical" evidence="1">
    <location>
        <begin position="42"/>
        <end position="65"/>
    </location>
</feature>
<keyword evidence="4" id="KW-1185">Reference proteome</keyword>
<sequence length="128" mass="13745">MTGEGFGGIDIWQSLSGGAIGFLLFIPLYALRAMGAGDVKFFALLGLMMGTHYLIPLWLIGSVLAGVHATAWYLSTTSFVMTSATWHRIQASIMNSEAYQRLLKRRAGRRGIPYAAYLAVAAIATGAS</sequence>
<evidence type="ECO:0000313" key="4">
    <source>
        <dbReference type="Proteomes" id="UP000642180"/>
    </source>
</evidence>
<protein>
    <recommendedName>
        <fullName evidence="2">Prepilin type IV endopeptidase peptidase domain-containing protein</fullName>
    </recommendedName>
</protein>